<dbReference type="Proteomes" id="UP001519535">
    <property type="component" value="Unassembled WGS sequence"/>
</dbReference>
<evidence type="ECO:0000313" key="3">
    <source>
        <dbReference type="EMBL" id="MBS9534358.1"/>
    </source>
</evidence>
<accession>A0ABS5RJ96</accession>
<dbReference type="EMBL" id="JAHCLR010000022">
    <property type="protein sequence ID" value="MBS9534358.1"/>
    <property type="molecule type" value="Genomic_DNA"/>
</dbReference>
<evidence type="ECO:0000256" key="1">
    <source>
        <dbReference type="SAM" id="SignalP"/>
    </source>
</evidence>
<sequence length="292" mass="31034">MSAVRRGSAIRGLFAAALACVTLTGALGLPTAARSAAAPGADPAAIADSLVAADTALRNTTSSQQVLAQAAHQQQMAYRTLGWHPEWDQVARARIPANLLGVYDRNIDARRQLTALNSGEVKSTLPPWTIIAPAPAEQLLDYYRQAEEATGVGRSYLAAINLVETTFGRIAGASSADARGPMQFLPSTFAQYGAGGDINSPRDAIMAAGRMLAHNGFASNPNGAIYSYNHSDHYVQAVQDYATIMASDPAAFTGYYRWNVFYHTTSGDVMLPVGYSASQRIPVAEYLAAHPQ</sequence>
<name>A0ABS5RJ96_9MYCO</name>
<evidence type="ECO:0000259" key="2">
    <source>
        <dbReference type="Pfam" id="PF01464"/>
    </source>
</evidence>
<comment type="caution">
    <text evidence="3">The sequence shown here is derived from an EMBL/GenBank/DDBJ whole genome shotgun (WGS) entry which is preliminary data.</text>
</comment>
<keyword evidence="1" id="KW-0732">Signal</keyword>
<feature type="domain" description="Transglycosylase SLT" evidence="2">
    <location>
        <begin position="142"/>
        <end position="238"/>
    </location>
</feature>
<feature type="signal peptide" evidence="1">
    <location>
        <begin position="1"/>
        <end position="19"/>
    </location>
</feature>
<dbReference type="Gene3D" id="1.10.530.10">
    <property type="match status" value="1"/>
</dbReference>
<protein>
    <submittedName>
        <fullName evidence="3">Lytic transglycosylase domain-containing protein</fullName>
    </submittedName>
</protein>
<dbReference type="InterPro" id="IPR023346">
    <property type="entry name" value="Lysozyme-like_dom_sf"/>
</dbReference>
<organism evidence="3 4">
    <name type="scientific">Mycolicibacter acidiphilus</name>
    <dbReference type="NCBI Taxonomy" id="2835306"/>
    <lineage>
        <taxon>Bacteria</taxon>
        <taxon>Bacillati</taxon>
        <taxon>Actinomycetota</taxon>
        <taxon>Actinomycetes</taxon>
        <taxon>Mycobacteriales</taxon>
        <taxon>Mycobacteriaceae</taxon>
        <taxon>Mycolicibacter</taxon>
    </lineage>
</organism>
<evidence type="ECO:0000313" key="4">
    <source>
        <dbReference type="Proteomes" id="UP001519535"/>
    </source>
</evidence>
<dbReference type="Pfam" id="PF01464">
    <property type="entry name" value="SLT"/>
    <property type="match status" value="1"/>
</dbReference>
<proteinExistence type="predicted"/>
<reference evidence="3 4" key="1">
    <citation type="submission" date="2021-05" db="EMBL/GenBank/DDBJ databases">
        <title>Mycobacterium acidophilum sp. nov., an extremely acid-tolerant member of the genus Mycobacterium.</title>
        <authorList>
            <person name="Xia J."/>
        </authorList>
    </citation>
    <scope>NUCLEOTIDE SEQUENCE [LARGE SCALE GENOMIC DNA]</scope>
    <source>
        <strain evidence="3 4">M1</strain>
    </source>
</reference>
<keyword evidence="4" id="KW-1185">Reference proteome</keyword>
<gene>
    <name evidence="3" type="ORF">KIH27_12260</name>
</gene>
<dbReference type="SUPFAM" id="SSF53955">
    <property type="entry name" value="Lysozyme-like"/>
    <property type="match status" value="1"/>
</dbReference>
<dbReference type="CDD" id="cd13399">
    <property type="entry name" value="Slt35-like"/>
    <property type="match status" value="1"/>
</dbReference>
<dbReference type="InterPro" id="IPR008258">
    <property type="entry name" value="Transglycosylase_SLT_dom_1"/>
</dbReference>
<feature type="chain" id="PRO_5045482047" evidence="1">
    <location>
        <begin position="20"/>
        <end position="292"/>
    </location>
</feature>